<keyword evidence="2" id="KW-1003">Cell membrane</keyword>
<keyword evidence="4 6" id="KW-1133">Transmembrane helix</keyword>
<keyword evidence="3 6" id="KW-0812">Transmembrane</keyword>
<dbReference type="AlphaFoldDB" id="A0A485M2E5"/>
<dbReference type="InterPro" id="IPR051449">
    <property type="entry name" value="ABC-2_transporter_component"/>
</dbReference>
<keyword evidence="5 6" id="KW-0472">Membrane</keyword>
<feature type="transmembrane region" description="Helical" evidence="6">
    <location>
        <begin position="54"/>
        <end position="72"/>
    </location>
</feature>
<dbReference type="PANTHER" id="PTHR30294:SF29">
    <property type="entry name" value="MULTIDRUG ABC TRANSPORTER PERMEASE YBHS-RELATED"/>
    <property type="match status" value="1"/>
</dbReference>
<dbReference type="GO" id="GO:0140359">
    <property type="term" value="F:ABC-type transporter activity"/>
    <property type="evidence" value="ECO:0007669"/>
    <property type="project" value="InterPro"/>
</dbReference>
<feature type="transmembrane region" description="Helical" evidence="6">
    <location>
        <begin position="93"/>
        <end position="122"/>
    </location>
</feature>
<dbReference type="GO" id="GO:0005886">
    <property type="term" value="C:plasma membrane"/>
    <property type="evidence" value="ECO:0007669"/>
    <property type="project" value="UniProtKB-SubCell"/>
</dbReference>
<accession>A0A485M2E5</accession>
<evidence type="ECO:0000256" key="4">
    <source>
        <dbReference type="ARBA" id="ARBA00022989"/>
    </source>
</evidence>
<organism evidence="7">
    <name type="scientific">anaerobic digester metagenome</name>
    <dbReference type="NCBI Taxonomy" id="1263854"/>
    <lineage>
        <taxon>unclassified sequences</taxon>
        <taxon>metagenomes</taxon>
        <taxon>ecological metagenomes</taxon>
    </lineage>
</organism>
<protein>
    <submittedName>
        <fullName evidence="7">ABC-2 family transporter protein</fullName>
    </submittedName>
</protein>
<evidence type="ECO:0000256" key="5">
    <source>
        <dbReference type="ARBA" id="ARBA00023136"/>
    </source>
</evidence>
<feature type="transmembrane region" description="Helical" evidence="6">
    <location>
        <begin position="159"/>
        <end position="175"/>
    </location>
</feature>
<dbReference type="PANTHER" id="PTHR30294">
    <property type="entry name" value="MEMBRANE COMPONENT OF ABC TRANSPORTER YHHJ-RELATED"/>
    <property type="match status" value="1"/>
</dbReference>
<evidence type="ECO:0000256" key="1">
    <source>
        <dbReference type="ARBA" id="ARBA00004651"/>
    </source>
</evidence>
<name>A0A485M2E5_9ZZZZ</name>
<dbReference type="Pfam" id="PF12679">
    <property type="entry name" value="ABC2_membrane_2"/>
    <property type="match status" value="1"/>
</dbReference>
<evidence type="ECO:0000256" key="2">
    <source>
        <dbReference type="ARBA" id="ARBA00022475"/>
    </source>
</evidence>
<feature type="transmembrane region" description="Helical" evidence="6">
    <location>
        <begin position="20"/>
        <end position="42"/>
    </location>
</feature>
<feature type="transmembrane region" description="Helical" evidence="6">
    <location>
        <begin position="134"/>
        <end position="152"/>
    </location>
</feature>
<dbReference type="EMBL" id="CAADRM010000105">
    <property type="protein sequence ID" value="VFU15420.1"/>
    <property type="molecule type" value="Genomic_DNA"/>
</dbReference>
<sequence>MTRTLQIFKKELKDYFVSPIAYIVICIFLLISGWFFFSTFFIFNHANLRNFFNLLPLTYSFVIPAVTMRLFAEEIHSGSYEMLLTLPVKLSDIVLGKFLAGAVFAAIMLTPTLAYAVSISFIGDLDWGPVAGGYIGAVLLGAAYSAVGVFASSLTKNQIVAFITGMVICFALTLFDKVVFFFPPLVVDVFTYIAAGYHFENISKGILDTRDVLYFASMIFAFLYGAHLVMQEKR</sequence>
<evidence type="ECO:0000313" key="7">
    <source>
        <dbReference type="EMBL" id="VFU15420.1"/>
    </source>
</evidence>
<proteinExistence type="predicted"/>
<gene>
    <name evidence="7" type="ORF">SCFA_410064</name>
</gene>
<feature type="transmembrane region" description="Helical" evidence="6">
    <location>
        <begin position="212"/>
        <end position="230"/>
    </location>
</feature>
<evidence type="ECO:0000256" key="6">
    <source>
        <dbReference type="SAM" id="Phobius"/>
    </source>
</evidence>
<comment type="subcellular location">
    <subcellularLocation>
        <location evidence="1">Cell membrane</location>
        <topology evidence="1">Multi-pass membrane protein</topology>
    </subcellularLocation>
</comment>
<evidence type="ECO:0000256" key="3">
    <source>
        <dbReference type="ARBA" id="ARBA00022692"/>
    </source>
</evidence>
<reference evidence="7" key="1">
    <citation type="submission" date="2019-03" db="EMBL/GenBank/DDBJ databases">
        <authorList>
            <person name="Hao L."/>
        </authorList>
    </citation>
    <scope>NUCLEOTIDE SEQUENCE</scope>
</reference>